<keyword evidence="3" id="KW-0288">FMN</keyword>
<dbReference type="Gene3D" id="3.40.109.10">
    <property type="entry name" value="NADH Oxidase"/>
    <property type="match status" value="1"/>
</dbReference>
<feature type="domain" description="Nitroreductase" evidence="5">
    <location>
        <begin position="68"/>
        <end position="219"/>
    </location>
</feature>
<sequence>MTALTAGTTTQDVEPVSVAQAVAARYGVPATEADAVAPGVADALAALAARTADSGERAASALDVQLAHRSVRAFLPDALPYHVLPTLVAAAQSAPSSSNLQLWSVVAVTDAARKDRIATVAGNQEHVREAPLLLVFVADTARAGVLGGDVELEGAQYLESTLVGAVDAALAAQNAVVAAEALGLGTVYLGAVRNDVEAVAAELGLPPGAVPVVGLVVGHPDPARPARVKPRLPQSAVLHHDTYDLAGQIPALAAYEERITSFYRAEGLEGGWSARVVERLRGHGSLRGRERLRAAFTALGLASR</sequence>
<dbReference type="KEGG" id="xce:Xcel_3098"/>
<dbReference type="Proteomes" id="UP000002255">
    <property type="component" value="Chromosome"/>
</dbReference>
<dbReference type="eggNOG" id="COG0778">
    <property type="taxonomic scope" value="Bacteria"/>
</dbReference>
<evidence type="ECO:0000256" key="2">
    <source>
        <dbReference type="ARBA" id="ARBA00022630"/>
    </source>
</evidence>
<keyword evidence="7" id="KW-1185">Reference proteome</keyword>
<keyword evidence="4" id="KW-0560">Oxidoreductase</keyword>
<gene>
    <name evidence="6" type="ordered locus">Xcel_3098</name>
</gene>
<evidence type="ECO:0000259" key="5">
    <source>
        <dbReference type="Pfam" id="PF00881"/>
    </source>
</evidence>
<dbReference type="OrthoDB" id="3181400at2"/>
<dbReference type="PANTHER" id="PTHR43425">
    <property type="entry name" value="OXYGEN-INSENSITIVE NADPH NITROREDUCTASE"/>
    <property type="match status" value="1"/>
</dbReference>
<organism evidence="6 7">
    <name type="scientific">Xylanimonas cellulosilytica (strain DSM 15894 / JCM 12276 / CECT 5975 / KCTC 9989 / LMG 20990 / NBRC 107835 / XIL07)</name>
    <dbReference type="NCBI Taxonomy" id="446471"/>
    <lineage>
        <taxon>Bacteria</taxon>
        <taxon>Bacillati</taxon>
        <taxon>Actinomycetota</taxon>
        <taxon>Actinomycetes</taxon>
        <taxon>Micrococcales</taxon>
        <taxon>Promicromonosporaceae</taxon>
        <taxon>Xylanimonas</taxon>
    </lineage>
</organism>
<dbReference type="SUPFAM" id="SSF55469">
    <property type="entry name" value="FMN-dependent nitroreductase-like"/>
    <property type="match status" value="1"/>
</dbReference>
<evidence type="ECO:0000256" key="3">
    <source>
        <dbReference type="ARBA" id="ARBA00022643"/>
    </source>
</evidence>
<dbReference type="InterPro" id="IPR029479">
    <property type="entry name" value="Nitroreductase"/>
</dbReference>
<dbReference type="InterPro" id="IPR016446">
    <property type="entry name" value="Flavin_OxRdtase_Frp"/>
</dbReference>
<protein>
    <submittedName>
        <fullName evidence="6">Nitroreductase</fullName>
    </submittedName>
</protein>
<accession>D1BZX1</accession>
<dbReference type="CDD" id="cd02146">
    <property type="entry name" value="NfsA-like"/>
    <property type="match status" value="1"/>
</dbReference>
<dbReference type="PANTHER" id="PTHR43425:SF2">
    <property type="entry name" value="OXYGEN-INSENSITIVE NADPH NITROREDUCTASE"/>
    <property type="match status" value="1"/>
</dbReference>
<dbReference type="HOGENOM" id="CLU_070764_0_0_11"/>
<dbReference type="Pfam" id="PF00881">
    <property type="entry name" value="Nitroreductase"/>
    <property type="match status" value="1"/>
</dbReference>
<dbReference type="GO" id="GO:0016491">
    <property type="term" value="F:oxidoreductase activity"/>
    <property type="evidence" value="ECO:0007669"/>
    <property type="project" value="UniProtKB-KW"/>
</dbReference>
<name>D1BZX1_XYLCX</name>
<dbReference type="InterPro" id="IPR000415">
    <property type="entry name" value="Nitroreductase-like"/>
</dbReference>
<comment type="similarity">
    <text evidence="1">Belongs to the flavin oxidoreductase frp family.</text>
</comment>
<dbReference type="STRING" id="446471.Xcel_3098"/>
<evidence type="ECO:0000256" key="1">
    <source>
        <dbReference type="ARBA" id="ARBA00008366"/>
    </source>
</evidence>
<evidence type="ECO:0000313" key="6">
    <source>
        <dbReference type="EMBL" id="ACZ32099.1"/>
    </source>
</evidence>
<evidence type="ECO:0000256" key="4">
    <source>
        <dbReference type="ARBA" id="ARBA00023002"/>
    </source>
</evidence>
<dbReference type="AlphaFoldDB" id="D1BZX1"/>
<dbReference type="EMBL" id="CP001821">
    <property type="protein sequence ID" value="ACZ32099.1"/>
    <property type="molecule type" value="Genomic_DNA"/>
</dbReference>
<keyword evidence="2" id="KW-0285">Flavoprotein</keyword>
<reference evidence="7" key="1">
    <citation type="submission" date="2009-11" db="EMBL/GenBank/DDBJ databases">
        <title>The complete chromosome of Xylanimonas cellulosilytica DSM 15894.</title>
        <authorList>
            <consortium name="US DOE Joint Genome Institute (JGI-PGF)"/>
            <person name="Lucas S."/>
            <person name="Copeland A."/>
            <person name="Lapidus A."/>
            <person name="Glavina del Rio T."/>
            <person name="Dalin E."/>
            <person name="Tice H."/>
            <person name="Bruce D."/>
            <person name="Goodwin L."/>
            <person name="Pitluck S."/>
            <person name="Kyrpides N."/>
            <person name="Mavromatis K."/>
            <person name="Ivanova N."/>
            <person name="Mikhailova N."/>
            <person name="Foster B."/>
            <person name="Clum A."/>
            <person name="Brettin T."/>
            <person name="Detter J.C."/>
            <person name="Han C."/>
            <person name="Larimer F."/>
            <person name="Land M."/>
            <person name="Hauser L."/>
            <person name="Markowitz V."/>
            <person name="Cheng J.F."/>
            <person name="Hugenholtz P."/>
            <person name="Woyke T."/>
            <person name="Wu D."/>
            <person name="Gehrich-Schroeter G."/>
            <person name="Schneider S."/>
            <person name="Pukall S.R."/>
            <person name="Klenk H.P."/>
            <person name="Eisen J.A."/>
        </authorList>
    </citation>
    <scope>NUCLEOTIDE SEQUENCE [LARGE SCALE GENOMIC DNA]</scope>
    <source>
        <strain evidence="7">DSM 15894 / CECT 5975 / LMG 20990 / XIL07</strain>
    </source>
</reference>
<proteinExistence type="inferred from homology"/>
<evidence type="ECO:0000313" key="7">
    <source>
        <dbReference type="Proteomes" id="UP000002255"/>
    </source>
</evidence>
<dbReference type="RefSeq" id="WP_012879841.1">
    <property type="nucleotide sequence ID" value="NC_013530.1"/>
</dbReference>
<reference evidence="6 7" key="2">
    <citation type="journal article" date="2010" name="Stand. Genomic Sci.">
        <title>Complete genome sequence of Xylanimonas cellulosilytica type strain (XIL07).</title>
        <authorList>
            <person name="Foster B."/>
            <person name="Pukall R."/>
            <person name="Abt B."/>
            <person name="Nolan M."/>
            <person name="Glavina Del Rio T."/>
            <person name="Chen F."/>
            <person name="Lucas S."/>
            <person name="Tice H."/>
            <person name="Pitluck S."/>
            <person name="Cheng J.-F."/>
            <person name="Chertkov O."/>
            <person name="Brettin T."/>
            <person name="Han C."/>
            <person name="Detter J.C."/>
            <person name="Bruce D."/>
            <person name="Goodwin L."/>
            <person name="Ivanova N."/>
            <person name="Mavromatis K."/>
            <person name="Pati A."/>
            <person name="Mikhailova N."/>
            <person name="Chen A."/>
            <person name="Palaniappan K."/>
            <person name="Land M."/>
            <person name="Hauser L."/>
            <person name="Chang Y.-J."/>
            <person name="Jeffries C.D."/>
            <person name="Chain P."/>
            <person name="Rohde M."/>
            <person name="Goeker M."/>
            <person name="Bristow J."/>
            <person name="Eisen J.A."/>
            <person name="Markowitz V."/>
            <person name="Hugenholtz P."/>
            <person name="Kyrpides N.C."/>
            <person name="Klenk H.-P."/>
            <person name="Lapidus A."/>
        </authorList>
    </citation>
    <scope>NUCLEOTIDE SEQUENCE [LARGE SCALE GENOMIC DNA]</scope>
    <source>
        <strain evidence="7">DSM 15894 / CECT 5975 / LMG 20990 / XIL07</strain>
    </source>
</reference>